<reference evidence="3 4" key="1">
    <citation type="submission" date="2024-07" db="EMBL/GenBank/DDBJ databases">
        <title>Section-level genome sequencing and comparative genomics of Aspergillus sections Usti and Cavernicolus.</title>
        <authorList>
            <consortium name="Lawrence Berkeley National Laboratory"/>
            <person name="Nybo J.L."/>
            <person name="Vesth T.C."/>
            <person name="Theobald S."/>
            <person name="Frisvad J.C."/>
            <person name="Larsen T.O."/>
            <person name="Kjaerboelling I."/>
            <person name="Rothschild-Mancinelli K."/>
            <person name="Lyhne E.K."/>
            <person name="Kogle M.E."/>
            <person name="Barry K."/>
            <person name="Clum A."/>
            <person name="Na H."/>
            <person name="Ledsgaard L."/>
            <person name="Lin J."/>
            <person name="Lipzen A."/>
            <person name="Kuo A."/>
            <person name="Riley R."/>
            <person name="Mondo S."/>
            <person name="Labutti K."/>
            <person name="Haridas S."/>
            <person name="Pangalinan J."/>
            <person name="Salamov A.A."/>
            <person name="Simmons B.A."/>
            <person name="Magnuson J.K."/>
            <person name="Chen J."/>
            <person name="Drula E."/>
            <person name="Henrissat B."/>
            <person name="Wiebenga A."/>
            <person name="Lubbers R.J."/>
            <person name="Gomes A.C."/>
            <person name="Makela M.R."/>
            <person name="Stajich J."/>
            <person name="Grigoriev I.V."/>
            <person name="Mortensen U.H."/>
            <person name="De Vries R.P."/>
            <person name="Baker S.E."/>
            <person name="Andersen M.R."/>
        </authorList>
    </citation>
    <scope>NUCLEOTIDE SEQUENCE [LARGE SCALE GENOMIC DNA]</scope>
    <source>
        <strain evidence="3 4">CBS 123904</strain>
    </source>
</reference>
<keyword evidence="2" id="KW-0732">Signal</keyword>
<evidence type="ECO:0000256" key="2">
    <source>
        <dbReference type="SAM" id="SignalP"/>
    </source>
</evidence>
<keyword evidence="1" id="KW-0472">Membrane</keyword>
<evidence type="ECO:0000313" key="4">
    <source>
        <dbReference type="Proteomes" id="UP001610446"/>
    </source>
</evidence>
<dbReference type="EMBL" id="JBFXLU010000271">
    <property type="protein sequence ID" value="KAL2831947.1"/>
    <property type="molecule type" value="Genomic_DNA"/>
</dbReference>
<feature type="signal peptide" evidence="2">
    <location>
        <begin position="1"/>
        <end position="19"/>
    </location>
</feature>
<evidence type="ECO:0000313" key="3">
    <source>
        <dbReference type="EMBL" id="KAL2831947.1"/>
    </source>
</evidence>
<keyword evidence="1" id="KW-0812">Transmembrane</keyword>
<sequence length="65" mass="7300">MVSFLFSLLPILFYSLTAAAERLSRRLLFSLSSLVALLLIFNSVVYVERKTLSEIKSVSYPNLGT</sequence>
<comment type="caution">
    <text evidence="3">The sequence shown here is derived from an EMBL/GenBank/DDBJ whole genome shotgun (WGS) entry which is preliminary data.</text>
</comment>
<dbReference type="Proteomes" id="UP001610446">
    <property type="component" value="Unassembled WGS sequence"/>
</dbReference>
<accession>A0ABR4IWI3</accession>
<evidence type="ECO:0000256" key="1">
    <source>
        <dbReference type="SAM" id="Phobius"/>
    </source>
</evidence>
<proteinExistence type="predicted"/>
<feature type="chain" id="PRO_5046499729" evidence="2">
    <location>
        <begin position="20"/>
        <end position="65"/>
    </location>
</feature>
<name>A0ABR4IWI3_9EURO</name>
<keyword evidence="1" id="KW-1133">Transmembrane helix</keyword>
<keyword evidence="4" id="KW-1185">Reference proteome</keyword>
<feature type="transmembrane region" description="Helical" evidence="1">
    <location>
        <begin position="28"/>
        <end position="47"/>
    </location>
</feature>
<protein>
    <submittedName>
        <fullName evidence="3">Uncharacterized protein</fullName>
    </submittedName>
</protein>
<organism evidence="3 4">
    <name type="scientific">Aspergillus pseudoustus</name>
    <dbReference type="NCBI Taxonomy" id="1810923"/>
    <lineage>
        <taxon>Eukaryota</taxon>
        <taxon>Fungi</taxon>
        <taxon>Dikarya</taxon>
        <taxon>Ascomycota</taxon>
        <taxon>Pezizomycotina</taxon>
        <taxon>Eurotiomycetes</taxon>
        <taxon>Eurotiomycetidae</taxon>
        <taxon>Eurotiales</taxon>
        <taxon>Aspergillaceae</taxon>
        <taxon>Aspergillus</taxon>
        <taxon>Aspergillus subgen. Nidulantes</taxon>
    </lineage>
</organism>
<gene>
    <name evidence="3" type="ORF">BJY01DRAFT_226240</name>
</gene>